<dbReference type="Gene3D" id="2.40.30.20">
    <property type="match status" value="1"/>
</dbReference>
<feature type="binding site" evidence="12">
    <location>
        <begin position="172"/>
        <end position="179"/>
    </location>
    <ligand>
        <name>ATP</name>
        <dbReference type="ChEBI" id="CHEBI:30616"/>
    </ligand>
</feature>
<evidence type="ECO:0000256" key="12">
    <source>
        <dbReference type="HAMAP-Rule" id="MF_01346"/>
    </source>
</evidence>
<evidence type="ECO:0000256" key="8">
    <source>
        <dbReference type="ARBA" id="ARBA00023065"/>
    </source>
</evidence>
<keyword evidence="8 12" id="KW-0406">Ion transport</keyword>
<evidence type="ECO:0000256" key="1">
    <source>
        <dbReference type="ARBA" id="ARBA00004370"/>
    </source>
</evidence>
<keyword evidence="10 12" id="KW-0139">CF(1)</keyword>
<dbReference type="Proteomes" id="UP000470470">
    <property type="component" value="Unassembled WGS sequence"/>
</dbReference>
<evidence type="ECO:0000313" key="17">
    <source>
        <dbReference type="Proteomes" id="UP000470470"/>
    </source>
</evidence>
<sequence length="544" mass="58809">MAELTISADEIRSAIQNYVTDYKPDVSREEVGIVTEAGDGIARVEGLPSVMTNELLEFEGGVRGLALNLDVREIGVVILGDFASLEEGQTVRRTGEVLSAPVGDAFLGRVVDPLGNPIDGAGPIAATERRALELQAPTVVQRQSVKEPMQTGLKAVDAMTPIGRGQRQLIIGDRQTGKSAIAIDTIINQKQAWATGDPAQQVRCIYVAVGQKGSTIAATRAALEDAGAMEYTTIVAAPASEPAGFKYIAPYTGSAIGQHWMYEGKHVLIVFDDLSKQAEAYRAVSLLLRRPPGREAYPGDVFYLHSRLLERCAKLSDELGGGSMTGLPLVETKGNDVSAYIPTNVISITDGQIFLETSLFNSGVRPAINVGISVSRVGGSAQVKAMRSVAGRLRLDLAQFRELEAFSSFSSDLDASSRATLDRGQRLVELLKQGQFSPYPVEKQVVSLWLGTTGKLDKVPVPEVRRFEREFLEFIGRGDNVVFDSIRSSGKLEDDTVSSLERAVETFMGQYRTSDDESLVQDEPVEAMAAGDRGQERVQVKRAN</sequence>
<keyword evidence="9 12" id="KW-0472">Membrane</keyword>
<dbReference type="PANTHER" id="PTHR48082">
    <property type="entry name" value="ATP SYNTHASE SUBUNIT ALPHA, MITOCHONDRIAL"/>
    <property type="match status" value="1"/>
</dbReference>
<dbReference type="Gene3D" id="3.40.50.300">
    <property type="entry name" value="P-loop containing nucleotide triphosphate hydrolases"/>
    <property type="match status" value="1"/>
</dbReference>
<dbReference type="AlphaFoldDB" id="A0A7K3W7Q6"/>
<reference evidence="16 17" key="1">
    <citation type="submission" date="2020-02" db="EMBL/GenBank/DDBJ databases">
        <title>The whole genome sequence of CPCC 205119.</title>
        <authorList>
            <person name="Jiang Z."/>
        </authorList>
    </citation>
    <scope>NUCLEOTIDE SEQUENCE [LARGE SCALE GENOMIC DNA]</scope>
    <source>
        <strain evidence="16 17">CPCC 205119</strain>
    </source>
</reference>
<accession>A0A7K3W7Q6</accession>
<feature type="domain" description="ATPase F1/V1/A1 complex alpha/beta subunit nucleotide-binding" evidence="13">
    <location>
        <begin position="152"/>
        <end position="375"/>
    </location>
</feature>
<dbReference type="SUPFAM" id="SSF52540">
    <property type="entry name" value="P-loop containing nucleoside triphosphate hydrolases"/>
    <property type="match status" value="1"/>
</dbReference>
<evidence type="ECO:0000259" key="15">
    <source>
        <dbReference type="Pfam" id="PF02874"/>
    </source>
</evidence>
<name>A0A7K3W7Q6_9ACTN</name>
<evidence type="ECO:0000256" key="7">
    <source>
        <dbReference type="ARBA" id="ARBA00022967"/>
    </source>
</evidence>
<gene>
    <name evidence="12" type="primary">atpA</name>
    <name evidence="16" type="ORF">G1H19_00140</name>
</gene>
<dbReference type="CDD" id="cd18116">
    <property type="entry name" value="ATP-synt_F1_alpha_N"/>
    <property type="match status" value="1"/>
</dbReference>
<dbReference type="InterPro" id="IPR038376">
    <property type="entry name" value="ATP_synth_asu_C_sf"/>
</dbReference>
<comment type="similarity">
    <text evidence="2 12">Belongs to the ATPase alpha/beta chains family.</text>
</comment>
<evidence type="ECO:0000256" key="3">
    <source>
        <dbReference type="ARBA" id="ARBA00022448"/>
    </source>
</evidence>
<protein>
    <recommendedName>
        <fullName evidence="12">ATP synthase subunit alpha</fullName>
        <ecNumber evidence="12">7.1.2.2</ecNumber>
    </recommendedName>
    <alternativeName>
        <fullName evidence="12">ATP synthase F1 sector subunit alpha</fullName>
    </alternativeName>
    <alternativeName>
        <fullName evidence="12">F-ATPase subunit alpha</fullName>
    </alternativeName>
</protein>
<dbReference type="InterPro" id="IPR036121">
    <property type="entry name" value="ATPase_F1/V1/A1_a/bsu_N_sf"/>
</dbReference>
<dbReference type="RefSeq" id="WP_152731367.1">
    <property type="nucleotide sequence ID" value="NZ_JAABOZ010000009.1"/>
</dbReference>
<evidence type="ECO:0000259" key="14">
    <source>
        <dbReference type="Pfam" id="PF00306"/>
    </source>
</evidence>
<dbReference type="PROSITE" id="PS00152">
    <property type="entry name" value="ATPASE_ALPHA_BETA"/>
    <property type="match status" value="1"/>
</dbReference>
<dbReference type="FunFam" id="1.20.150.20:FF:000001">
    <property type="entry name" value="ATP synthase subunit alpha"/>
    <property type="match status" value="1"/>
</dbReference>
<comment type="subcellular location">
    <subcellularLocation>
        <location evidence="12">Cell membrane</location>
        <topology evidence="12">Peripheral membrane protein</topology>
    </subcellularLocation>
    <subcellularLocation>
        <location evidence="1">Membrane</location>
    </subcellularLocation>
</comment>
<evidence type="ECO:0000256" key="11">
    <source>
        <dbReference type="ARBA" id="ARBA00023310"/>
    </source>
</evidence>
<dbReference type="InterPro" id="IPR005294">
    <property type="entry name" value="ATP_synth_F1_asu"/>
</dbReference>
<dbReference type="GO" id="GO:0005524">
    <property type="term" value="F:ATP binding"/>
    <property type="evidence" value="ECO:0007669"/>
    <property type="project" value="UniProtKB-UniRule"/>
</dbReference>
<evidence type="ECO:0000256" key="4">
    <source>
        <dbReference type="ARBA" id="ARBA00022475"/>
    </source>
</evidence>
<dbReference type="InterPro" id="IPR020003">
    <property type="entry name" value="ATPase_a/bsu_AS"/>
</dbReference>
<dbReference type="GO" id="GO:0045259">
    <property type="term" value="C:proton-transporting ATP synthase complex"/>
    <property type="evidence" value="ECO:0007669"/>
    <property type="project" value="UniProtKB-KW"/>
</dbReference>
<comment type="caution">
    <text evidence="16">The sequence shown here is derived from an EMBL/GenBank/DDBJ whole genome shotgun (WGS) entry which is preliminary data.</text>
</comment>
<dbReference type="CDD" id="cd01132">
    <property type="entry name" value="F1-ATPase_alpha_CD"/>
    <property type="match status" value="1"/>
</dbReference>
<dbReference type="GO" id="GO:0046933">
    <property type="term" value="F:proton-transporting ATP synthase activity, rotational mechanism"/>
    <property type="evidence" value="ECO:0007669"/>
    <property type="project" value="UniProtKB-UniRule"/>
</dbReference>
<dbReference type="GO" id="GO:0043531">
    <property type="term" value="F:ADP binding"/>
    <property type="evidence" value="ECO:0007669"/>
    <property type="project" value="TreeGrafter"/>
</dbReference>
<evidence type="ECO:0000256" key="10">
    <source>
        <dbReference type="ARBA" id="ARBA00023196"/>
    </source>
</evidence>
<dbReference type="PANTHER" id="PTHR48082:SF2">
    <property type="entry name" value="ATP SYNTHASE SUBUNIT ALPHA, MITOCHONDRIAL"/>
    <property type="match status" value="1"/>
</dbReference>
<dbReference type="InterPro" id="IPR000194">
    <property type="entry name" value="ATPase_F1/V1/A1_a/bsu_nucl-bd"/>
</dbReference>
<feature type="domain" description="ATP synthase alpha subunit C-terminal" evidence="14">
    <location>
        <begin position="382"/>
        <end position="507"/>
    </location>
</feature>
<keyword evidence="6 12" id="KW-0067">ATP-binding</keyword>
<dbReference type="InterPro" id="IPR023366">
    <property type="entry name" value="ATP_synth_asu-like_sf"/>
</dbReference>
<keyword evidence="17" id="KW-1185">Reference proteome</keyword>
<keyword evidence="3 12" id="KW-0813">Transport</keyword>
<dbReference type="InterPro" id="IPR033732">
    <property type="entry name" value="ATP_synth_F1_a_nt-bd_dom"/>
</dbReference>
<proteinExistence type="inferred from homology"/>
<feature type="site" description="Required for activity" evidence="12">
    <location>
        <position position="373"/>
    </location>
</feature>
<comment type="function">
    <text evidence="12">Produces ATP from ADP in the presence of a proton gradient across the membrane. The alpha chain is a regulatory subunit.</text>
</comment>
<dbReference type="SUPFAM" id="SSF47917">
    <property type="entry name" value="C-terminal domain of alpha and beta subunits of F1 ATP synthase"/>
    <property type="match status" value="1"/>
</dbReference>
<keyword evidence="5 12" id="KW-0547">Nucleotide-binding</keyword>
<dbReference type="HAMAP" id="MF_01346">
    <property type="entry name" value="ATP_synth_alpha_bact"/>
    <property type="match status" value="1"/>
</dbReference>
<keyword evidence="7 12" id="KW-1278">Translocase</keyword>
<dbReference type="NCBIfam" id="TIGR00962">
    <property type="entry name" value="atpA"/>
    <property type="match status" value="1"/>
</dbReference>
<dbReference type="SUPFAM" id="SSF50615">
    <property type="entry name" value="N-terminal domain of alpha and beta subunits of F1 ATP synthase"/>
    <property type="match status" value="1"/>
</dbReference>
<dbReference type="NCBIfam" id="NF009884">
    <property type="entry name" value="PRK13343.1"/>
    <property type="match status" value="1"/>
</dbReference>
<keyword evidence="4 12" id="KW-1003">Cell membrane</keyword>
<dbReference type="GO" id="GO:0005886">
    <property type="term" value="C:plasma membrane"/>
    <property type="evidence" value="ECO:0007669"/>
    <property type="project" value="UniProtKB-SubCell"/>
</dbReference>
<feature type="domain" description="ATPase F1/V1/A1 complex alpha/beta subunit N-terminal" evidence="15">
    <location>
        <begin position="29"/>
        <end position="95"/>
    </location>
</feature>
<keyword evidence="12" id="KW-0375">Hydrogen ion transport</keyword>
<keyword evidence="11 12" id="KW-0066">ATP synthesis</keyword>
<dbReference type="FunFam" id="3.40.50.300:FF:000002">
    <property type="entry name" value="ATP synthase subunit alpha"/>
    <property type="match status" value="1"/>
</dbReference>
<dbReference type="EC" id="7.1.2.2" evidence="12"/>
<dbReference type="Pfam" id="PF02874">
    <property type="entry name" value="ATP-synt_ab_N"/>
    <property type="match status" value="1"/>
</dbReference>
<dbReference type="InterPro" id="IPR004100">
    <property type="entry name" value="ATPase_F1/V1/A1_a/bsu_N"/>
</dbReference>
<dbReference type="Pfam" id="PF00306">
    <property type="entry name" value="ATP-synt_ab_C"/>
    <property type="match status" value="1"/>
</dbReference>
<dbReference type="EMBL" id="JAAGWK010000001">
    <property type="protein sequence ID" value="NEL52427.1"/>
    <property type="molecule type" value="Genomic_DNA"/>
</dbReference>
<dbReference type="InterPro" id="IPR027417">
    <property type="entry name" value="P-loop_NTPase"/>
</dbReference>
<dbReference type="Gene3D" id="1.20.150.20">
    <property type="entry name" value="ATP synthase alpha/beta chain, C-terminal domain"/>
    <property type="match status" value="1"/>
</dbReference>
<organism evidence="16 17">
    <name type="scientific">Goekera deserti</name>
    <dbReference type="NCBI Taxonomy" id="2497753"/>
    <lineage>
        <taxon>Bacteria</taxon>
        <taxon>Bacillati</taxon>
        <taxon>Actinomycetota</taxon>
        <taxon>Actinomycetes</taxon>
        <taxon>Geodermatophilales</taxon>
        <taxon>Geodermatophilaceae</taxon>
        <taxon>Goekera</taxon>
    </lineage>
</organism>
<evidence type="ECO:0000259" key="13">
    <source>
        <dbReference type="Pfam" id="PF00006"/>
    </source>
</evidence>
<evidence type="ECO:0000256" key="5">
    <source>
        <dbReference type="ARBA" id="ARBA00022741"/>
    </source>
</evidence>
<evidence type="ECO:0000256" key="9">
    <source>
        <dbReference type="ARBA" id="ARBA00023136"/>
    </source>
</evidence>
<comment type="catalytic activity">
    <reaction evidence="12">
        <text>ATP + H2O + 4 H(+)(in) = ADP + phosphate + 5 H(+)(out)</text>
        <dbReference type="Rhea" id="RHEA:57720"/>
        <dbReference type="ChEBI" id="CHEBI:15377"/>
        <dbReference type="ChEBI" id="CHEBI:15378"/>
        <dbReference type="ChEBI" id="CHEBI:30616"/>
        <dbReference type="ChEBI" id="CHEBI:43474"/>
        <dbReference type="ChEBI" id="CHEBI:456216"/>
        <dbReference type="EC" id="7.1.2.2"/>
    </reaction>
</comment>
<evidence type="ECO:0000256" key="6">
    <source>
        <dbReference type="ARBA" id="ARBA00022840"/>
    </source>
</evidence>
<dbReference type="CDD" id="cd18113">
    <property type="entry name" value="ATP-synt_F1_alpha_C"/>
    <property type="match status" value="1"/>
</dbReference>
<evidence type="ECO:0000313" key="16">
    <source>
        <dbReference type="EMBL" id="NEL52427.1"/>
    </source>
</evidence>
<dbReference type="InterPro" id="IPR000793">
    <property type="entry name" value="ATP_synth_asu_C"/>
</dbReference>
<dbReference type="Pfam" id="PF00006">
    <property type="entry name" value="ATP-synt_ab"/>
    <property type="match status" value="1"/>
</dbReference>
<evidence type="ECO:0000256" key="2">
    <source>
        <dbReference type="ARBA" id="ARBA00008936"/>
    </source>
</evidence>